<dbReference type="GO" id="GO:0016491">
    <property type="term" value="F:oxidoreductase activity"/>
    <property type="evidence" value="ECO:0007669"/>
    <property type="project" value="UniProtKB-KW"/>
</dbReference>
<dbReference type="GO" id="GO:0016020">
    <property type="term" value="C:membrane"/>
    <property type="evidence" value="ECO:0007669"/>
    <property type="project" value="UniProtKB-SubCell"/>
</dbReference>
<dbReference type="InterPro" id="IPR017938">
    <property type="entry name" value="Riboflavin_synthase-like_b-brl"/>
</dbReference>
<keyword evidence="12 14" id="KW-0472">Membrane</keyword>
<keyword evidence="17" id="KW-1185">Reference proteome</keyword>
<evidence type="ECO:0000256" key="8">
    <source>
        <dbReference type="ARBA" id="ARBA00022989"/>
    </source>
</evidence>
<dbReference type="OrthoDB" id="9792185at2"/>
<feature type="transmembrane region" description="Helical" evidence="14">
    <location>
        <begin position="113"/>
        <end position="136"/>
    </location>
</feature>
<evidence type="ECO:0000256" key="14">
    <source>
        <dbReference type="SAM" id="Phobius"/>
    </source>
</evidence>
<dbReference type="AlphaFoldDB" id="A0A5S3QDG2"/>
<comment type="cofactor">
    <cofactor evidence="1">
        <name>FAD</name>
        <dbReference type="ChEBI" id="CHEBI:57692"/>
    </cofactor>
</comment>
<dbReference type="GO" id="GO:0051537">
    <property type="term" value="F:2 iron, 2 sulfur cluster binding"/>
    <property type="evidence" value="ECO:0007669"/>
    <property type="project" value="UniProtKB-KW"/>
</dbReference>
<comment type="subcellular location">
    <subcellularLocation>
        <location evidence="2">Membrane</location>
        <topology evidence="2">Multi-pass membrane protein</topology>
    </subcellularLocation>
</comment>
<dbReference type="InterPro" id="IPR001433">
    <property type="entry name" value="OxRdtase_FAD/NAD-bd"/>
</dbReference>
<evidence type="ECO:0000256" key="2">
    <source>
        <dbReference type="ARBA" id="ARBA00004141"/>
    </source>
</evidence>
<dbReference type="PRINTS" id="PR00371">
    <property type="entry name" value="FPNCR"/>
</dbReference>
<comment type="cofactor">
    <cofactor evidence="13">
        <name>[2Fe-2S] cluster</name>
        <dbReference type="ChEBI" id="CHEBI:190135"/>
    </cofactor>
</comment>
<dbReference type="Pfam" id="PF01794">
    <property type="entry name" value="Ferric_reduct"/>
    <property type="match status" value="1"/>
</dbReference>
<dbReference type="InterPro" id="IPR013130">
    <property type="entry name" value="Fe3_Rdtase_TM_dom"/>
</dbReference>
<evidence type="ECO:0000256" key="11">
    <source>
        <dbReference type="ARBA" id="ARBA00023014"/>
    </source>
</evidence>
<evidence type="ECO:0000256" key="3">
    <source>
        <dbReference type="ARBA" id="ARBA00022630"/>
    </source>
</evidence>
<dbReference type="GO" id="GO:0050660">
    <property type="term" value="F:flavin adenine dinucleotide binding"/>
    <property type="evidence" value="ECO:0007669"/>
    <property type="project" value="TreeGrafter"/>
</dbReference>
<dbReference type="Gene3D" id="2.40.30.10">
    <property type="entry name" value="Translation factors"/>
    <property type="match status" value="1"/>
</dbReference>
<evidence type="ECO:0000256" key="13">
    <source>
        <dbReference type="ARBA" id="ARBA00034078"/>
    </source>
</evidence>
<evidence type="ECO:0000256" key="6">
    <source>
        <dbReference type="ARBA" id="ARBA00022723"/>
    </source>
</evidence>
<evidence type="ECO:0000256" key="9">
    <source>
        <dbReference type="ARBA" id="ARBA00023002"/>
    </source>
</evidence>
<keyword evidence="8 14" id="KW-1133">Transmembrane helix</keyword>
<feature type="transmembrane region" description="Helical" evidence="14">
    <location>
        <begin position="37"/>
        <end position="54"/>
    </location>
</feature>
<dbReference type="InterPro" id="IPR013112">
    <property type="entry name" value="FAD-bd_8"/>
</dbReference>
<evidence type="ECO:0000256" key="1">
    <source>
        <dbReference type="ARBA" id="ARBA00001974"/>
    </source>
</evidence>
<sequence length="438" mass="47026">MKPIGLFLGYLAVVAAPLALAWASGTPARGFRDEVASGLGLLAFAMILAEFVLSGRFRSVSGGIGLDATIRFHQLMARAALAAALLHPFAYGAPYAPAIAGDITRQHTLTADFSLLATGVVAFLLLPTFVLGAIVHRHLPYTYEAWRWMHGLGALLIAGLLLHHSVYAGRYSGQPALMGLWVALVAVAGASLAVVYIVKPLAQLRRPWRVTEINAETPSQWRVRIAPDGHDGLRYRAGQFVWLNLGHSPFSLAEHPFSISSAPNGGSPELEFLIKELGDFTSRIGSVPVGARAYLDGPHGTLTLDRGVGVGLIAGGVGIAPLMGILRDLHARDDPRPVTLIYGNRTTEKIAYRQELDRLAAAGHVTVLHVLSEPPPRWDGATGLVDAALLRQAFDPAALATWDFVICGPPPMMTGVQHALMARGVTSDRIRCERFQYD</sequence>
<dbReference type="PANTHER" id="PTHR47354">
    <property type="entry name" value="NADH OXIDOREDUCTASE HCR"/>
    <property type="match status" value="1"/>
</dbReference>
<keyword evidence="11" id="KW-0411">Iron-sulfur</keyword>
<evidence type="ECO:0000256" key="4">
    <source>
        <dbReference type="ARBA" id="ARBA00022692"/>
    </source>
</evidence>
<dbReference type="SUPFAM" id="SSF52343">
    <property type="entry name" value="Ferredoxin reductase-like, C-terminal NADP-linked domain"/>
    <property type="match status" value="1"/>
</dbReference>
<evidence type="ECO:0000256" key="5">
    <source>
        <dbReference type="ARBA" id="ARBA00022714"/>
    </source>
</evidence>
<evidence type="ECO:0000313" key="16">
    <source>
        <dbReference type="EMBL" id="TMM55202.1"/>
    </source>
</evidence>
<keyword evidence="9" id="KW-0560">Oxidoreductase</keyword>
<keyword evidence="3" id="KW-0285">Flavoprotein</keyword>
<dbReference type="InterPro" id="IPR050415">
    <property type="entry name" value="MRET"/>
</dbReference>
<dbReference type="PANTHER" id="PTHR47354:SF8">
    <property type="entry name" value="1,2-PHENYLACETYL-COA EPOXIDASE, SUBUNIT E"/>
    <property type="match status" value="1"/>
</dbReference>
<dbReference type="Gene3D" id="3.40.50.80">
    <property type="entry name" value="Nucleotide-binding domain of ferredoxin-NADP reductase (FNR) module"/>
    <property type="match status" value="1"/>
</dbReference>
<keyword evidence="5" id="KW-0001">2Fe-2S</keyword>
<feature type="domain" description="FAD-binding FR-type" evidence="15">
    <location>
        <begin position="203"/>
        <end position="305"/>
    </location>
</feature>
<dbReference type="Proteomes" id="UP000309550">
    <property type="component" value="Unassembled WGS sequence"/>
</dbReference>
<evidence type="ECO:0000256" key="10">
    <source>
        <dbReference type="ARBA" id="ARBA00023004"/>
    </source>
</evidence>
<keyword evidence="6" id="KW-0479">Metal-binding</keyword>
<dbReference type="InterPro" id="IPR039261">
    <property type="entry name" value="FNR_nucleotide-bd"/>
</dbReference>
<dbReference type="RefSeq" id="WP_138661371.1">
    <property type="nucleotide sequence ID" value="NZ_VANS01000001.1"/>
</dbReference>
<dbReference type="InterPro" id="IPR017927">
    <property type="entry name" value="FAD-bd_FR_type"/>
</dbReference>
<comment type="caution">
    <text evidence="16">The sequence shown here is derived from an EMBL/GenBank/DDBJ whole genome shotgun (WGS) entry which is preliminary data.</text>
</comment>
<dbReference type="Pfam" id="PF00175">
    <property type="entry name" value="NAD_binding_1"/>
    <property type="match status" value="1"/>
</dbReference>
<keyword evidence="7" id="KW-0274">FAD</keyword>
<gene>
    <name evidence="16" type="ORF">FDT80_06475</name>
</gene>
<reference evidence="16 17" key="1">
    <citation type="submission" date="2019-05" db="EMBL/GenBank/DDBJ databases">
        <title>Sulfitobacter sabulilitoris sp. nov., isolated from a marine sand.</title>
        <authorList>
            <person name="Yoon J.-H."/>
        </authorList>
    </citation>
    <scope>NUCLEOTIDE SEQUENCE [LARGE SCALE GENOMIC DNA]</scope>
    <source>
        <strain evidence="16 17">HSMS-29</strain>
    </source>
</reference>
<feature type="transmembrane region" description="Helical" evidence="14">
    <location>
        <begin position="75"/>
        <end position="93"/>
    </location>
</feature>
<dbReference type="SUPFAM" id="SSF63380">
    <property type="entry name" value="Riboflavin synthase domain-like"/>
    <property type="match status" value="1"/>
</dbReference>
<accession>A0A5S3QDG2</accession>
<proteinExistence type="predicted"/>
<evidence type="ECO:0000313" key="17">
    <source>
        <dbReference type="Proteomes" id="UP000309550"/>
    </source>
</evidence>
<dbReference type="EMBL" id="VANS01000001">
    <property type="protein sequence ID" value="TMM55202.1"/>
    <property type="molecule type" value="Genomic_DNA"/>
</dbReference>
<evidence type="ECO:0000256" key="7">
    <source>
        <dbReference type="ARBA" id="ARBA00022827"/>
    </source>
</evidence>
<evidence type="ECO:0000256" key="12">
    <source>
        <dbReference type="ARBA" id="ARBA00023136"/>
    </source>
</evidence>
<evidence type="ECO:0000259" key="15">
    <source>
        <dbReference type="PROSITE" id="PS51384"/>
    </source>
</evidence>
<dbReference type="InterPro" id="IPR001709">
    <property type="entry name" value="Flavoprot_Pyr_Nucl_cyt_Rdtase"/>
</dbReference>
<name>A0A5S3QDG2_9RHOB</name>
<keyword evidence="4 14" id="KW-0812">Transmembrane</keyword>
<feature type="transmembrane region" description="Helical" evidence="14">
    <location>
        <begin position="178"/>
        <end position="198"/>
    </location>
</feature>
<organism evidence="16 17">
    <name type="scientific">Sulfitobacter sabulilitoris</name>
    <dbReference type="NCBI Taxonomy" id="2562655"/>
    <lineage>
        <taxon>Bacteria</taxon>
        <taxon>Pseudomonadati</taxon>
        <taxon>Pseudomonadota</taxon>
        <taxon>Alphaproteobacteria</taxon>
        <taxon>Rhodobacterales</taxon>
        <taxon>Roseobacteraceae</taxon>
        <taxon>Sulfitobacter</taxon>
    </lineage>
</organism>
<dbReference type="PRINTS" id="PR00410">
    <property type="entry name" value="PHEHYDRXLASE"/>
</dbReference>
<dbReference type="PROSITE" id="PS51384">
    <property type="entry name" value="FAD_FR"/>
    <property type="match status" value="1"/>
</dbReference>
<keyword evidence="10" id="KW-0408">Iron</keyword>
<dbReference type="CDD" id="cd06198">
    <property type="entry name" value="FNR_like_3"/>
    <property type="match status" value="1"/>
</dbReference>
<protein>
    <recommendedName>
        <fullName evidence="15">FAD-binding FR-type domain-containing protein</fullName>
    </recommendedName>
</protein>
<dbReference type="GO" id="GO:0046872">
    <property type="term" value="F:metal ion binding"/>
    <property type="evidence" value="ECO:0007669"/>
    <property type="project" value="UniProtKB-KW"/>
</dbReference>
<dbReference type="Pfam" id="PF08022">
    <property type="entry name" value="FAD_binding_8"/>
    <property type="match status" value="1"/>
</dbReference>
<feature type="transmembrane region" description="Helical" evidence="14">
    <location>
        <begin position="148"/>
        <end position="166"/>
    </location>
</feature>